<protein>
    <submittedName>
        <fullName evidence="1">Uncharacterized protein</fullName>
    </submittedName>
</protein>
<organism evidence="1 2">
    <name type="scientific">Brachionus plicatilis</name>
    <name type="common">Marine rotifer</name>
    <name type="synonym">Brachionus muelleri</name>
    <dbReference type="NCBI Taxonomy" id="10195"/>
    <lineage>
        <taxon>Eukaryota</taxon>
        <taxon>Metazoa</taxon>
        <taxon>Spiralia</taxon>
        <taxon>Gnathifera</taxon>
        <taxon>Rotifera</taxon>
        <taxon>Eurotatoria</taxon>
        <taxon>Monogononta</taxon>
        <taxon>Pseudotrocha</taxon>
        <taxon>Ploima</taxon>
        <taxon>Brachionidae</taxon>
        <taxon>Brachionus</taxon>
    </lineage>
</organism>
<evidence type="ECO:0000313" key="1">
    <source>
        <dbReference type="EMBL" id="RMZ93461.1"/>
    </source>
</evidence>
<name>A0A3M7P2X2_BRAPC</name>
<proteinExistence type="predicted"/>
<evidence type="ECO:0000313" key="2">
    <source>
        <dbReference type="Proteomes" id="UP000276133"/>
    </source>
</evidence>
<comment type="caution">
    <text evidence="1">The sequence shown here is derived from an EMBL/GenBank/DDBJ whole genome shotgun (WGS) entry which is preliminary data.</text>
</comment>
<accession>A0A3M7P2X2</accession>
<dbReference type="AlphaFoldDB" id="A0A3M7P2X2"/>
<gene>
    <name evidence="1" type="ORF">BpHYR1_002918</name>
</gene>
<dbReference type="EMBL" id="REGN01013788">
    <property type="protein sequence ID" value="RMZ93461.1"/>
    <property type="molecule type" value="Genomic_DNA"/>
</dbReference>
<sequence length="149" mass="17100">MKNVYYQTIPDAEQQDYNPTLFGELDRKFPIIPHHIIPIYPLNHSVSQLKQTLPQIKRTHSLQIKPREKNTDPIKVSYRMGHGKSQPLVISPVPTLPAMVAPMITTPRASPAYAALPPIRPTFNYVQPYQNKLAFPVTNKINYKIIKKF</sequence>
<reference evidence="1 2" key="1">
    <citation type="journal article" date="2018" name="Sci. Rep.">
        <title>Genomic signatures of local adaptation to the degree of environmental predictability in rotifers.</title>
        <authorList>
            <person name="Franch-Gras L."/>
            <person name="Hahn C."/>
            <person name="Garcia-Roger E.M."/>
            <person name="Carmona M.J."/>
            <person name="Serra M."/>
            <person name="Gomez A."/>
        </authorList>
    </citation>
    <scope>NUCLEOTIDE SEQUENCE [LARGE SCALE GENOMIC DNA]</scope>
    <source>
        <strain evidence="1">HYR1</strain>
    </source>
</reference>
<dbReference type="Proteomes" id="UP000276133">
    <property type="component" value="Unassembled WGS sequence"/>
</dbReference>
<keyword evidence="2" id="KW-1185">Reference proteome</keyword>